<evidence type="ECO:0000256" key="1">
    <source>
        <dbReference type="SAM" id="SignalP"/>
    </source>
</evidence>
<dbReference type="PANTHER" id="PTHR42941">
    <property type="entry name" value="SLL1037 PROTEIN"/>
    <property type="match status" value="1"/>
</dbReference>
<feature type="signal peptide" evidence="1">
    <location>
        <begin position="1"/>
        <end position="24"/>
    </location>
</feature>
<dbReference type="PROSITE" id="PS51257">
    <property type="entry name" value="PROKAR_LIPOPROTEIN"/>
    <property type="match status" value="1"/>
</dbReference>
<accession>A0AAU8IJ32</accession>
<dbReference type="Pfam" id="PF16868">
    <property type="entry name" value="NMT1_3"/>
    <property type="match status" value="1"/>
</dbReference>
<gene>
    <name evidence="2" type="ORF">ABNN70_07485</name>
</gene>
<dbReference type="InterPro" id="IPR011852">
    <property type="entry name" value="TRAP_TAXI"/>
</dbReference>
<dbReference type="AlphaFoldDB" id="A0AAU8IJ32"/>
<dbReference type="NCBIfam" id="TIGR02122">
    <property type="entry name" value="TRAP_TAXI"/>
    <property type="match status" value="1"/>
</dbReference>
<dbReference type="EMBL" id="CP159510">
    <property type="protein sequence ID" value="XCJ18269.1"/>
    <property type="molecule type" value="Genomic_DNA"/>
</dbReference>
<feature type="chain" id="PRO_5044020627" evidence="1">
    <location>
        <begin position="25"/>
        <end position="327"/>
    </location>
</feature>
<dbReference type="RefSeq" id="WP_353949330.1">
    <property type="nucleotide sequence ID" value="NZ_CP159510.1"/>
</dbReference>
<dbReference type="PANTHER" id="PTHR42941:SF1">
    <property type="entry name" value="SLL1037 PROTEIN"/>
    <property type="match status" value="1"/>
</dbReference>
<proteinExistence type="predicted"/>
<name>A0AAU8IJ32_9BACL</name>
<evidence type="ECO:0000313" key="2">
    <source>
        <dbReference type="EMBL" id="XCJ18269.1"/>
    </source>
</evidence>
<dbReference type="CDD" id="cd13567">
    <property type="entry name" value="PBP2_TtGluBP"/>
    <property type="match status" value="1"/>
</dbReference>
<protein>
    <submittedName>
        <fullName evidence="2">TAXI family TRAP transporter solute-binding subunit</fullName>
    </submittedName>
</protein>
<dbReference type="SUPFAM" id="SSF53850">
    <property type="entry name" value="Periplasmic binding protein-like II"/>
    <property type="match status" value="1"/>
</dbReference>
<organism evidence="2">
    <name type="scientific">Sporolactobacillus sp. Y61</name>
    <dbReference type="NCBI Taxonomy" id="3160863"/>
    <lineage>
        <taxon>Bacteria</taxon>
        <taxon>Bacillati</taxon>
        <taxon>Bacillota</taxon>
        <taxon>Bacilli</taxon>
        <taxon>Bacillales</taxon>
        <taxon>Sporolactobacillaceae</taxon>
        <taxon>Sporolactobacillus</taxon>
    </lineage>
</organism>
<dbReference type="Gene3D" id="3.40.190.10">
    <property type="entry name" value="Periplasmic binding protein-like II"/>
    <property type="match status" value="2"/>
</dbReference>
<reference evidence="2" key="1">
    <citation type="submission" date="2024-06" db="EMBL/GenBank/DDBJ databases">
        <authorList>
            <person name="Fan A."/>
            <person name="Zhang F.Y."/>
            <person name="Zhang L."/>
        </authorList>
    </citation>
    <scope>NUCLEOTIDE SEQUENCE</scope>
    <source>
        <strain evidence="2">Y61</strain>
    </source>
</reference>
<keyword evidence="1" id="KW-0732">Signal</keyword>
<sequence length="327" mass="34482">MKHKRRFLPIVLFLGLALVLGACGGEEAGSGSDNNDTDFISVLTGGTEGTYYPLGGSFAKIINTHVDKVEATATSTGASVENMNKLKDGKDDLIAFTQTDIASYAVDGKQMFEGKPIDSIRAIGALYPETIQIVATAKSGIRTVEDLAGKKVSVGAPGAGTYASAEDILALYGMSMDDIDAQNLDFGESTSGMQDGTIDAAIITAGTPTGAVESLAASTDISIVSLDENKIAELKEELPYYSEFTIPKGTYGLKGDVKTVAVQSMLVTTEGMDKDLVYNITKAIFEHTDAIGHQKKEDISADTALNGVGIELHPGAKKYFDEKGIKK</sequence>